<gene>
    <name evidence="2" type="ORF">BCM02_101790</name>
</gene>
<dbReference type="Gene3D" id="2.40.50.230">
    <property type="entry name" value="Gp5 N-terminal domain"/>
    <property type="match status" value="1"/>
</dbReference>
<dbReference type="EMBL" id="VNHS01000001">
    <property type="protein sequence ID" value="TYP79669.1"/>
    <property type="molecule type" value="Genomic_DNA"/>
</dbReference>
<reference evidence="2 3" key="1">
    <citation type="submission" date="2019-07" db="EMBL/GenBank/DDBJ databases">
        <title>Genomic Encyclopedia of Type Strains, Phase III (KMG-III): the genomes of soil and plant-associated and newly described type strains.</title>
        <authorList>
            <person name="Whitman W."/>
        </authorList>
    </citation>
    <scope>NUCLEOTIDE SEQUENCE [LARGE SCALE GENOMIC DNA]</scope>
    <source>
        <strain evidence="2 3">BL24</strain>
    </source>
</reference>
<dbReference type="InterPro" id="IPR037026">
    <property type="entry name" value="Vgr_OB-fold_dom_sf"/>
</dbReference>
<dbReference type="OrthoDB" id="9762420at2"/>
<evidence type="ECO:0000313" key="2">
    <source>
        <dbReference type="EMBL" id="TYP79669.1"/>
    </source>
</evidence>
<dbReference type="InterPro" id="IPR006531">
    <property type="entry name" value="Gp5/Vgr_OB"/>
</dbReference>
<dbReference type="SUPFAM" id="SSF69255">
    <property type="entry name" value="gp5 N-terminal domain-like"/>
    <property type="match status" value="1"/>
</dbReference>
<protein>
    <recommendedName>
        <fullName evidence="1">Gp5/Type VI secretion system Vgr protein OB-fold domain-containing protein</fullName>
    </recommendedName>
</protein>
<dbReference type="RefSeq" id="WP_148927708.1">
    <property type="nucleotide sequence ID" value="NZ_VNHS01000001.1"/>
</dbReference>
<comment type="caution">
    <text evidence="2">The sequence shown here is derived from an EMBL/GenBank/DDBJ whole genome shotgun (WGS) entry which is preliminary data.</text>
</comment>
<dbReference type="SUPFAM" id="SSF69349">
    <property type="entry name" value="Phage fibre proteins"/>
    <property type="match status" value="1"/>
</dbReference>
<proteinExistence type="predicted"/>
<name>A0A5S5CIQ2_9BACL</name>
<accession>A0A5S5CIQ2</accession>
<sequence length="238" mass="25188">MMGSNSPGGRSGRGAGVEGVMLAQVTNNQDPEKLGRVKLKFPHRETNQESDWVRTLTFMGGKDRGGLFVPEVGDEVLVAFHMGDFNQPYVIGALWNKTNPAPAGGEKNSIRKIKSRSGHEFILDDTEGSEKITLQTKKGHKIEFADQNDELKVTDKSGNHAVTISGSGTGTVTIKSSSTKIEITGGGDVTISSTKAVTIKSTQVSVEASAALSLKGTASLELKSDGIVSIKGSMVKIN</sequence>
<evidence type="ECO:0000313" key="3">
    <source>
        <dbReference type="Proteomes" id="UP000323257"/>
    </source>
</evidence>
<dbReference type="Pfam" id="PF04717">
    <property type="entry name" value="Phage_base_V"/>
    <property type="match status" value="1"/>
</dbReference>
<dbReference type="Proteomes" id="UP000323257">
    <property type="component" value="Unassembled WGS sequence"/>
</dbReference>
<feature type="domain" description="Gp5/Type VI secretion system Vgr protein OB-fold" evidence="1">
    <location>
        <begin position="22"/>
        <end position="95"/>
    </location>
</feature>
<dbReference type="AlphaFoldDB" id="A0A5S5CIQ2"/>
<keyword evidence="3" id="KW-1185">Reference proteome</keyword>
<organism evidence="2 3">
    <name type="scientific">Paenibacillus methanolicus</name>
    <dbReference type="NCBI Taxonomy" id="582686"/>
    <lineage>
        <taxon>Bacteria</taxon>
        <taxon>Bacillati</taxon>
        <taxon>Bacillota</taxon>
        <taxon>Bacilli</taxon>
        <taxon>Bacillales</taxon>
        <taxon>Paenibacillaceae</taxon>
        <taxon>Paenibacillus</taxon>
    </lineage>
</organism>
<dbReference type="Gene3D" id="2.160.20.120">
    <property type="match status" value="1"/>
</dbReference>
<evidence type="ECO:0000259" key="1">
    <source>
        <dbReference type="Pfam" id="PF04717"/>
    </source>
</evidence>